<name>A0A1G2H6B3_9BACT</name>
<dbReference type="HAMAP" id="MF_00983">
    <property type="entry name" value="PriA"/>
    <property type="match status" value="1"/>
</dbReference>
<dbReference type="InterPro" id="IPR041222">
    <property type="entry name" value="PriA_3primeBD"/>
</dbReference>
<dbReference type="Pfam" id="PF17764">
    <property type="entry name" value="PriA_3primeBD"/>
    <property type="match status" value="1"/>
</dbReference>
<evidence type="ECO:0000256" key="10">
    <source>
        <dbReference type="ARBA" id="ARBA00023235"/>
    </source>
</evidence>
<keyword evidence="5" id="KW-0378">Hydrolase</keyword>
<keyword evidence="8 11" id="KW-0067">ATP-binding</keyword>
<keyword evidence="4 11" id="KW-0547">Nucleotide-binding</keyword>
<proteinExistence type="inferred from homology"/>
<evidence type="ECO:0000256" key="7">
    <source>
        <dbReference type="ARBA" id="ARBA00022833"/>
    </source>
</evidence>
<feature type="binding site" evidence="11">
    <location>
        <position position="410"/>
    </location>
    <ligand>
        <name>Zn(2+)</name>
        <dbReference type="ChEBI" id="CHEBI:29105"/>
        <label>1</label>
    </ligand>
</feature>
<dbReference type="GO" id="GO:0006270">
    <property type="term" value="P:DNA replication initiation"/>
    <property type="evidence" value="ECO:0007669"/>
    <property type="project" value="TreeGrafter"/>
</dbReference>
<evidence type="ECO:0000313" key="14">
    <source>
        <dbReference type="EMBL" id="OGZ58007.1"/>
    </source>
</evidence>
<organism evidence="14 15">
    <name type="scientific">Candidatus Spechtbacteria bacterium RIFCSPHIGHO2_01_FULL_43_30</name>
    <dbReference type="NCBI Taxonomy" id="1802158"/>
    <lineage>
        <taxon>Bacteria</taxon>
        <taxon>Candidatus Spechtiibacteriota</taxon>
    </lineage>
</organism>
<feature type="domain" description="Primosomal protein N C-terminal" evidence="13">
    <location>
        <begin position="567"/>
        <end position="659"/>
    </location>
</feature>
<dbReference type="STRING" id="1802158.A2827_03920"/>
<keyword evidence="9 11" id="KW-0238">DNA-binding</keyword>
<evidence type="ECO:0000259" key="13">
    <source>
        <dbReference type="Pfam" id="PF18074"/>
    </source>
</evidence>
<comment type="similarity">
    <text evidence="11">Belongs to the helicase family. PriA subfamily.</text>
</comment>
<dbReference type="GO" id="GO:0008270">
    <property type="term" value="F:zinc ion binding"/>
    <property type="evidence" value="ECO:0007669"/>
    <property type="project" value="UniProtKB-UniRule"/>
</dbReference>
<evidence type="ECO:0000256" key="4">
    <source>
        <dbReference type="ARBA" id="ARBA00022741"/>
    </source>
</evidence>
<evidence type="ECO:0000256" key="5">
    <source>
        <dbReference type="ARBA" id="ARBA00022801"/>
    </source>
</evidence>
<dbReference type="GO" id="GO:0006302">
    <property type="term" value="P:double-strand break repair"/>
    <property type="evidence" value="ECO:0007669"/>
    <property type="project" value="InterPro"/>
</dbReference>
<dbReference type="InterPro" id="IPR005259">
    <property type="entry name" value="PriA"/>
</dbReference>
<evidence type="ECO:0000256" key="3">
    <source>
        <dbReference type="ARBA" id="ARBA00022723"/>
    </source>
</evidence>
<feature type="binding site" evidence="11">
    <location>
        <position position="394"/>
    </location>
    <ligand>
        <name>Zn(2+)</name>
        <dbReference type="ChEBI" id="CHEBI:29105"/>
        <label>2</label>
    </ligand>
</feature>
<keyword evidence="3 11" id="KW-0479">Metal-binding</keyword>
<keyword evidence="6" id="KW-0347">Helicase</keyword>
<comment type="caution">
    <text evidence="14">The sequence shown here is derived from an EMBL/GenBank/DDBJ whole genome shotgun (WGS) entry which is preliminary data.</text>
</comment>
<evidence type="ECO:0000313" key="15">
    <source>
        <dbReference type="Proteomes" id="UP000177932"/>
    </source>
</evidence>
<dbReference type="PANTHER" id="PTHR30580">
    <property type="entry name" value="PRIMOSOMAL PROTEIN N"/>
    <property type="match status" value="1"/>
</dbReference>
<evidence type="ECO:0000256" key="6">
    <source>
        <dbReference type="ARBA" id="ARBA00022806"/>
    </source>
</evidence>
<feature type="binding site" evidence="11">
    <location>
        <position position="361"/>
    </location>
    <ligand>
        <name>Zn(2+)</name>
        <dbReference type="ChEBI" id="CHEBI:29105"/>
        <label>1</label>
    </ligand>
</feature>
<feature type="binding site" evidence="11">
    <location>
        <position position="364"/>
    </location>
    <ligand>
        <name>Zn(2+)</name>
        <dbReference type="ChEBI" id="CHEBI:29105"/>
        <label>1</label>
    </ligand>
</feature>
<evidence type="ECO:0000259" key="12">
    <source>
        <dbReference type="Pfam" id="PF17764"/>
    </source>
</evidence>
<feature type="binding site" evidence="11">
    <location>
        <position position="370"/>
    </location>
    <ligand>
        <name>Zn(2+)</name>
        <dbReference type="ChEBI" id="CHEBI:29105"/>
        <label>2</label>
    </ligand>
</feature>
<dbReference type="GO" id="GO:0043138">
    <property type="term" value="F:3'-5' DNA helicase activity"/>
    <property type="evidence" value="ECO:0007669"/>
    <property type="project" value="TreeGrafter"/>
</dbReference>
<dbReference type="GO" id="GO:1990077">
    <property type="term" value="C:primosome complex"/>
    <property type="evidence" value="ECO:0007669"/>
    <property type="project" value="UniProtKB-UniRule"/>
</dbReference>
<keyword evidence="10" id="KW-0413">Isomerase</keyword>
<evidence type="ECO:0000256" key="2">
    <source>
        <dbReference type="ARBA" id="ARBA00022705"/>
    </source>
</evidence>
<dbReference type="InterPro" id="IPR042115">
    <property type="entry name" value="PriA_3primeBD_sf"/>
</dbReference>
<dbReference type="Proteomes" id="UP000177932">
    <property type="component" value="Unassembled WGS sequence"/>
</dbReference>
<protein>
    <recommendedName>
        <fullName evidence="11">Probable replication restart protein PriA</fullName>
    </recommendedName>
    <alternativeName>
        <fullName evidence="11">Putative ATP-dependent DNA helicase PriA</fullName>
    </alternativeName>
</protein>
<dbReference type="PANTHER" id="PTHR30580:SF0">
    <property type="entry name" value="PRIMOSOMAL PROTEIN N"/>
    <property type="match status" value="1"/>
</dbReference>
<dbReference type="InterPro" id="IPR041236">
    <property type="entry name" value="PriA_C"/>
</dbReference>
<keyword evidence="2 11" id="KW-0235">DNA replication</keyword>
<dbReference type="GO" id="GO:0003677">
    <property type="term" value="F:DNA binding"/>
    <property type="evidence" value="ECO:0007669"/>
    <property type="project" value="UniProtKB-UniRule"/>
</dbReference>
<evidence type="ECO:0000256" key="11">
    <source>
        <dbReference type="HAMAP-Rule" id="MF_00983"/>
    </source>
</evidence>
<dbReference type="GO" id="GO:0006269">
    <property type="term" value="P:DNA replication, synthesis of primer"/>
    <property type="evidence" value="ECO:0007669"/>
    <property type="project" value="UniProtKB-KW"/>
</dbReference>
<dbReference type="Pfam" id="PF18074">
    <property type="entry name" value="PriA_C"/>
    <property type="match status" value="1"/>
</dbReference>
<evidence type="ECO:0000256" key="8">
    <source>
        <dbReference type="ARBA" id="ARBA00022840"/>
    </source>
</evidence>
<comment type="caution">
    <text evidence="11">As this protein does not have any detectable helicase domains, it probably does not have helicase activity.</text>
</comment>
<dbReference type="GO" id="GO:0016787">
    <property type="term" value="F:hydrolase activity"/>
    <property type="evidence" value="ECO:0007669"/>
    <property type="project" value="UniProtKB-KW"/>
</dbReference>
<comment type="cofactor">
    <cofactor evidence="11">
        <name>Zn(2+)</name>
        <dbReference type="ChEBI" id="CHEBI:29105"/>
    </cofactor>
    <text evidence="11">Binds 2 zinc ions per subunit.</text>
</comment>
<dbReference type="Gene3D" id="3.40.1440.60">
    <property type="entry name" value="PriA, 3(prime) DNA-binding domain"/>
    <property type="match status" value="1"/>
</dbReference>
<dbReference type="InterPro" id="IPR027417">
    <property type="entry name" value="P-loop_NTPase"/>
</dbReference>
<sequence>MYVITVVPFSKIPFPAPQTLDYFCNQIVEVGGIVEILISSRKLLGIAVSCSRISDQKIRIKKSPYKLKPIQRVINAQCVYPRQYIKLALWTSMYYYSPTGLIAKTLFPQFFSKPTIKFLKEISEIKPAPDETEINHEKGGVPVLARGNIAQQISYFSKNIDKAIKNKKSVLFIVPEIYKIDYYITKIPLLRKAAMVTGKLTAKEQYEIWKVSISNKSVLIIGTRAALSMHIKNLGLIILDEEESPYHKSFDQQPYINTKNLAIKLAELSRSKIILGSYVPSIESAWQAKNGEFTKAALRIPRAKSGQNRQIRLVDMRQELKNGNYSIFSMELQKKLTSTIQNGEQAILFINRKGLSTGLLCRDCGHIVKCPNCDVPMTYYRTHPAQNNLYKLACHHCALSKNPPTVCPKCQSYRIKFIGTGTQRVKDELEKFCARNKLKCSMSIIDTLHTQGWEEQQDKFDLFRQKKISVLIGTQLMLKTGILPKCRLCAAITIDPMLAIPDFRMSERIFGIIRKLMENSSSEILIQTYNPESYSLKNILESFGKQNSFETFSEKELEMRKVLSLPPFSNIIKISYSHPNPQKAEGEAKVLLNKLKLQAENCRIPAVDYDILGPAPAFVSRQKNRYIWHIMIKSKIQNLILRNKLLRVVPSGWKIDIDPIEIL</sequence>
<evidence type="ECO:0000256" key="9">
    <source>
        <dbReference type="ARBA" id="ARBA00023125"/>
    </source>
</evidence>
<dbReference type="NCBIfam" id="TIGR00595">
    <property type="entry name" value="priA"/>
    <property type="match status" value="1"/>
</dbReference>
<dbReference type="SUPFAM" id="SSF52540">
    <property type="entry name" value="P-loop containing nucleoside triphosphate hydrolases"/>
    <property type="match status" value="1"/>
</dbReference>
<feature type="binding site" evidence="11">
    <location>
        <position position="407"/>
    </location>
    <ligand>
        <name>Zn(2+)</name>
        <dbReference type="ChEBI" id="CHEBI:29105"/>
        <label>1</label>
    </ligand>
</feature>
<feature type="binding site" evidence="11">
    <location>
        <position position="397"/>
    </location>
    <ligand>
        <name>Zn(2+)</name>
        <dbReference type="ChEBI" id="CHEBI:29105"/>
        <label>2</label>
    </ligand>
</feature>
<dbReference type="AlphaFoldDB" id="A0A1G2H6B3"/>
<evidence type="ECO:0000256" key="1">
    <source>
        <dbReference type="ARBA" id="ARBA00022515"/>
    </source>
</evidence>
<reference evidence="14 15" key="1">
    <citation type="journal article" date="2016" name="Nat. Commun.">
        <title>Thousands of microbial genomes shed light on interconnected biogeochemical processes in an aquifer system.</title>
        <authorList>
            <person name="Anantharaman K."/>
            <person name="Brown C.T."/>
            <person name="Hug L.A."/>
            <person name="Sharon I."/>
            <person name="Castelle C.J."/>
            <person name="Probst A.J."/>
            <person name="Thomas B.C."/>
            <person name="Singh A."/>
            <person name="Wilkins M.J."/>
            <person name="Karaoz U."/>
            <person name="Brodie E.L."/>
            <person name="Williams K.H."/>
            <person name="Hubbard S.S."/>
            <person name="Banfield J.F."/>
        </authorList>
    </citation>
    <scope>NUCLEOTIDE SEQUENCE [LARGE SCALE GENOMIC DNA]</scope>
</reference>
<accession>A0A1G2H6B3</accession>
<feature type="domain" description="Primosomal protein N' 3' DNA-binding" evidence="12">
    <location>
        <begin position="12"/>
        <end position="108"/>
    </location>
</feature>
<comment type="function">
    <text evidence="11">Initiates the restart of stalled replication forks, which reloads the replicative helicase on sites other than the origin of replication. Recognizes and binds to abandoned replication forks and remodels them to uncover a helicase loading site. Promotes assembly of the primosome at these replication forks.</text>
</comment>
<keyword evidence="1 11" id="KW-0639">Primosome</keyword>
<dbReference type="GO" id="GO:0006310">
    <property type="term" value="P:DNA recombination"/>
    <property type="evidence" value="ECO:0007669"/>
    <property type="project" value="InterPro"/>
</dbReference>
<dbReference type="Gene3D" id="3.40.50.300">
    <property type="entry name" value="P-loop containing nucleotide triphosphate hydrolases"/>
    <property type="match status" value="1"/>
</dbReference>
<comment type="subunit">
    <text evidence="11">Component of the replication restart primosome.</text>
</comment>
<feature type="binding site" evidence="11">
    <location>
        <position position="373"/>
    </location>
    <ligand>
        <name>Zn(2+)</name>
        <dbReference type="ChEBI" id="CHEBI:29105"/>
        <label>2</label>
    </ligand>
</feature>
<dbReference type="EMBL" id="MHOD01000016">
    <property type="protein sequence ID" value="OGZ58007.1"/>
    <property type="molecule type" value="Genomic_DNA"/>
</dbReference>
<keyword evidence="7 11" id="KW-0862">Zinc</keyword>
<gene>
    <name evidence="11" type="primary">priA</name>
    <name evidence="14" type="ORF">A2827_03920</name>
</gene>
<dbReference type="GO" id="GO:0005524">
    <property type="term" value="F:ATP binding"/>
    <property type="evidence" value="ECO:0007669"/>
    <property type="project" value="UniProtKB-UniRule"/>
</dbReference>